<accession>A0AAN8LHP7</accession>
<feature type="compositionally biased region" description="Basic and acidic residues" evidence="1">
    <location>
        <begin position="54"/>
        <end position="67"/>
    </location>
</feature>
<dbReference type="AlphaFoldDB" id="A0AAN8LHP7"/>
<evidence type="ECO:0000256" key="1">
    <source>
        <dbReference type="SAM" id="MobiDB-lite"/>
    </source>
</evidence>
<dbReference type="EMBL" id="JAGTTL010000018">
    <property type="protein sequence ID" value="KAK6308712.1"/>
    <property type="molecule type" value="Genomic_DNA"/>
</dbReference>
<proteinExistence type="predicted"/>
<sequence>MVSSTGGNEKKKNQGYLELFHSALLKNTPKRLTFGNTSMRERTRLAVMEHNKIVGQKPARDTERPEVTDPLADAVPHDTPSPPLDIEGSPAYAVRPKLDSRRRGVRLQYLVAQKSGVGFRWRTFWNPKSSVISTFATRTDPLLILGVIPHRPAVAAARQSTVMSTPAPLLRRATSPEY</sequence>
<reference evidence="2 3" key="1">
    <citation type="submission" date="2021-04" db="EMBL/GenBank/DDBJ databases">
        <authorList>
            <person name="De Guttry C."/>
            <person name="Zahm M."/>
            <person name="Klopp C."/>
            <person name="Cabau C."/>
            <person name="Louis A."/>
            <person name="Berthelot C."/>
            <person name="Parey E."/>
            <person name="Roest Crollius H."/>
            <person name="Montfort J."/>
            <person name="Robinson-Rechavi M."/>
            <person name="Bucao C."/>
            <person name="Bouchez O."/>
            <person name="Gislard M."/>
            <person name="Lluch J."/>
            <person name="Milhes M."/>
            <person name="Lampietro C."/>
            <person name="Lopez Roques C."/>
            <person name="Donnadieu C."/>
            <person name="Braasch I."/>
            <person name="Desvignes T."/>
            <person name="Postlethwait J."/>
            <person name="Bobe J."/>
            <person name="Wedekind C."/>
            <person name="Guiguen Y."/>
        </authorList>
    </citation>
    <scope>NUCLEOTIDE SEQUENCE [LARGE SCALE GENOMIC DNA]</scope>
    <source>
        <strain evidence="2">Cs_M1</strain>
        <tissue evidence="2">Blood</tissue>
    </source>
</reference>
<protein>
    <submittedName>
        <fullName evidence="2">Uncharacterized protein</fullName>
    </submittedName>
</protein>
<keyword evidence="3" id="KW-1185">Reference proteome</keyword>
<evidence type="ECO:0000313" key="3">
    <source>
        <dbReference type="Proteomes" id="UP001356427"/>
    </source>
</evidence>
<comment type="caution">
    <text evidence="2">The sequence shown here is derived from an EMBL/GenBank/DDBJ whole genome shotgun (WGS) entry which is preliminary data.</text>
</comment>
<gene>
    <name evidence="2" type="ORF">J4Q44_G00201750</name>
</gene>
<evidence type="ECO:0000313" key="2">
    <source>
        <dbReference type="EMBL" id="KAK6308712.1"/>
    </source>
</evidence>
<feature type="region of interest" description="Disordered" evidence="1">
    <location>
        <begin position="54"/>
        <end position="90"/>
    </location>
</feature>
<name>A0AAN8LHP7_9TELE</name>
<organism evidence="2 3">
    <name type="scientific">Coregonus suidteri</name>
    <dbReference type="NCBI Taxonomy" id="861788"/>
    <lineage>
        <taxon>Eukaryota</taxon>
        <taxon>Metazoa</taxon>
        <taxon>Chordata</taxon>
        <taxon>Craniata</taxon>
        <taxon>Vertebrata</taxon>
        <taxon>Euteleostomi</taxon>
        <taxon>Actinopterygii</taxon>
        <taxon>Neopterygii</taxon>
        <taxon>Teleostei</taxon>
        <taxon>Protacanthopterygii</taxon>
        <taxon>Salmoniformes</taxon>
        <taxon>Salmonidae</taxon>
        <taxon>Coregoninae</taxon>
        <taxon>Coregonus</taxon>
    </lineage>
</organism>
<dbReference type="Proteomes" id="UP001356427">
    <property type="component" value="Unassembled WGS sequence"/>
</dbReference>